<evidence type="ECO:0008006" key="4">
    <source>
        <dbReference type="Google" id="ProtNLM"/>
    </source>
</evidence>
<sequence length="406" mass="45310">MDKFKSALNDFKDKFQHPQPQPNNQPTPQPQPTLSTSPPQDVTHPHPPRLKWPPKLLTTHILGEIRDPSPHTYHRDIGRSIQLGHHTYYIFGDTFCFSSSGTFKGVTNNSIAHIPDPHHPTKSRYLSHSAKVPEFIPFTDPERRFCEDPTNKAENRRIVNWSFGGIVPLPRSHGTEGWLFYDQVETHGAEAVKQNGIGVAKVHVDPLTAAIHCHRTAPFPLFSADGPLWGNISNIEAPDGYTYLLSGVGKELGLDNYMARIRSDSDFTDRACYEFLHKGGEWKKTYEPPFGPFGALEHTVLSGQGQGAILHLPGFAPRGREYVWFGCEKFPTSRLCVGVAERPEGPWDVRVLGELPGVGEKVGTRYCVYPHVWGSRLGRGEVLISWSDDGRMGGFVAAAVFRFEVG</sequence>
<feature type="compositionally biased region" description="Basic and acidic residues" evidence="1">
    <location>
        <begin position="1"/>
        <end position="16"/>
    </location>
</feature>
<dbReference type="Proteomes" id="UP000800035">
    <property type="component" value="Unassembled WGS sequence"/>
</dbReference>
<feature type="compositionally biased region" description="Pro residues" evidence="1">
    <location>
        <begin position="19"/>
        <end position="31"/>
    </location>
</feature>
<keyword evidence="3" id="KW-1185">Reference proteome</keyword>
<organism evidence="2 3">
    <name type="scientific">Byssothecium circinans</name>
    <dbReference type="NCBI Taxonomy" id="147558"/>
    <lineage>
        <taxon>Eukaryota</taxon>
        <taxon>Fungi</taxon>
        <taxon>Dikarya</taxon>
        <taxon>Ascomycota</taxon>
        <taxon>Pezizomycotina</taxon>
        <taxon>Dothideomycetes</taxon>
        <taxon>Pleosporomycetidae</taxon>
        <taxon>Pleosporales</taxon>
        <taxon>Massarineae</taxon>
        <taxon>Massarinaceae</taxon>
        <taxon>Byssothecium</taxon>
    </lineage>
</organism>
<evidence type="ECO:0000256" key="1">
    <source>
        <dbReference type="SAM" id="MobiDB-lite"/>
    </source>
</evidence>
<accession>A0A6A5T8A8</accession>
<proteinExistence type="predicted"/>
<protein>
    <recommendedName>
        <fullName evidence="4">DUF4185 domain-containing protein</fullName>
    </recommendedName>
</protein>
<dbReference type="AlphaFoldDB" id="A0A6A5T8A8"/>
<gene>
    <name evidence="2" type="ORF">CC80DRAFT_498212</name>
</gene>
<evidence type="ECO:0000313" key="3">
    <source>
        <dbReference type="Proteomes" id="UP000800035"/>
    </source>
</evidence>
<evidence type="ECO:0000313" key="2">
    <source>
        <dbReference type="EMBL" id="KAF1948438.1"/>
    </source>
</evidence>
<name>A0A6A5T8A8_9PLEO</name>
<reference evidence="2" key="1">
    <citation type="journal article" date="2020" name="Stud. Mycol.">
        <title>101 Dothideomycetes genomes: a test case for predicting lifestyles and emergence of pathogens.</title>
        <authorList>
            <person name="Haridas S."/>
            <person name="Albert R."/>
            <person name="Binder M."/>
            <person name="Bloem J."/>
            <person name="Labutti K."/>
            <person name="Salamov A."/>
            <person name="Andreopoulos B."/>
            <person name="Baker S."/>
            <person name="Barry K."/>
            <person name="Bills G."/>
            <person name="Bluhm B."/>
            <person name="Cannon C."/>
            <person name="Castanera R."/>
            <person name="Culley D."/>
            <person name="Daum C."/>
            <person name="Ezra D."/>
            <person name="Gonzalez J."/>
            <person name="Henrissat B."/>
            <person name="Kuo A."/>
            <person name="Liang C."/>
            <person name="Lipzen A."/>
            <person name="Lutzoni F."/>
            <person name="Magnuson J."/>
            <person name="Mondo S."/>
            <person name="Nolan M."/>
            <person name="Ohm R."/>
            <person name="Pangilinan J."/>
            <person name="Park H.-J."/>
            <person name="Ramirez L."/>
            <person name="Alfaro M."/>
            <person name="Sun H."/>
            <person name="Tritt A."/>
            <person name="Yoshinaga Y."/>
            <person name="Zwiers L.-H."/>
            <person name="Turgeon B."/>
            <person name="Goodwin S."/>
            <person name="Spatafora J."/>
            <person name="Crous P."/>
            <person name="Grigoriev I."/>
        </authorList>
    </citation>
    <scope>NUCLEOTIDE SEQUENCE</scope>
    <source>
        <strain evidence="2">CBS 675.92</strain>
    </source>
</reference>
<feature type="region of interest" description="Disordered" evidence="1">
    <location>
        <begin position="1"/>
        <end position="53"/>
    </location>
</feature>
<dbReference type="EMBL" id="ML977058">
    <property type="protein sequence ID" value="KAF1948438.1"/>
    <property type="molecule type" value="Genomic_DNA"/>
</dbReference>
<dbReference type="OrthoDB" id="2583188at2759"/>